<gene>
    <name evidence="1" type="ORF">CEV32_4941</name>
</gene>
<dbReference type="EMBL" id="NNRK01000002">
    <property type="protein sequence ID" value="OYR19607.1"/>
    <property type="molecule type" value="Genomic_DNA"/>
</dbReference>
<evidence type="ECO:0000313" key="1">
    <source>
        <dbReference type="EMBL" id="OYR19607.1"/>
    </source>
</evidence>
<protein>
    <submittedName>
        <fullName evidence="1">Uncharacterized protein</fullName>
    </submittedName>
</protein>
<accession>A0A256FXM3</accession>
<keyword evidence="2" id="KW-1185">Reference proteome</keyword>
<organism evidence="1 2">
    <name type="scientific">Brucella rhizosphaerae</name>
    <dbReference type="NCBI Taxonomy" id="571254"/>
    <lineage>
        <taxon>Bacteria</taxon>
        <taxon>Pseudomonadati</taxon>
        <taxon>Pseudomonadota</taxon>
        <taxon>Alphaproteobacteria</taxon>
        <taxon>Hyphomicrobiales</taxon>
        <taxon>Brucellaceae</taxon>
        <taxon>Brucella/Ochrobactrum group</taxon>
        <taxon>Brucella</taxon>
    </lineage>
</organism>
<name>A0A256FXM3_9HYPH</name>
<reference evidence="1 2" key="1">
    <citation type="submission" date="2017-07" db="EMBL/GenBank/DDBJ databases">
        <title>Phylogenetic study on the rhizospheric bacterium Ochrobactrum sp. A44.</title>
        <authorList>
            <person name="Krzyzanowska D.M."/>
            <person name="Ossowicki A."/>
            <person name="Rajewska M."/>
            <person name="Maciag T."/>
            <person name="Kaczynski Z."/>
            <person name="Czerwicka M."/>
            <person name="Jafra S."/>
        </authorList>
    </citation>
    <scope>NUCLEOTIDE SEQUENCE [LARGE SCALE GENOMIC DNA]</scope>
    <source>
        <strain evidence="1 2">PR17</strain>
    </source>
</reference>
<sequence length="106" mass="10849">MTRAAARAVSMTSTGTGAQSYGGAVNITGANITTKGVNVFGLAVTNSVLGVNSVGVQARSSAEIVVVVYSNGAVWSGDQEVEFFQLAASYNSSDSALPCSYFTDLR</sequence>
<dbReference type="Proteomes" id="UP000216345">
    <property type="component" value="Unassembled WGS sequence"/>
</dbReference>
<dbReference type="AlphaFoldDB" id="A0A256FXM3"/>
<evidence type="ECO:0000313" key="2">
    <source>
        <dbReference type="Proteomes" id="UP000216345"/>
    </source>
</evidence>
<proteinExistence type="predicted"/>
<comment type="caution">
    <text evidence="1">The sequence shown here is derived from an EMBL/GenBank/DDBJ whole genome shotgun (WGS) entry which is preliminary data.</text>
</comment>